<feature type="compositionally biased region" description="Polar residues" evidence="1">
    <location>
        <begin position="278"/>
        <end position="288"/>
    </location>
</feature>
<protein>
    <submittedName>
        <fullName evidence="2">Sulfatase-like hydrolase/transferase</fullName>
    </submittedName>
</protein>
<dbReference type="Pfam" id="PF01663">
    <property type="entry name" value="Phosphodiest"/>
    <property type="match status" value="1"/>
</dbReference>
<dbReference type="EMBL" id="VWOX01000001">
    <property type="protein sequence ID" value="KAA5547370.1"/>
    <property type="molecule type" value="Genomic_DNA"/>
</dbReference>
<dbReference type="GO" id="GO:0016740">
    <property type="term" value="F:transferase activity"/>
    <property type="evidence" value="ECO:0007669"/>
    <property type="project" value="UniProtKB-KW"/>
</dbReference>
<feature type="region of interest" description="Disordered" evidence="1">
    <location>
        <begin position="316"/>
        <end position="344"/>
    </location>
</feature>
<dbReference type="GO" id="GO:0016787">
    <property type="term" value="F:hydrolase activity"/>
    <property type="evidence" value="ECO:0007669"/>
    <property type="project" value="UniProtKB-KW"/>
</dbReference>
<dbReference type="PANTHER" id="PTHR10151:SF120">
    <property type="entry name" value="BIS(5'-ADENOSYL)-TRIPHOSPHATASE"/>
    <property type="match status" value="1"/>
</dbReference>
<organism evidence="2 3">
    <name type="scientific">Roseiconus nitratireducens</name>
    <dbReference type="NCBI Taxonomy" id="2605748"/>
    <lineage>
        <taxon>Bacteria</taxon>
        <taxon>Pseudomonadati</taxon>
        <taxon>Planctomycetota</taxon>
        <taxon>Planctomycetia</taxon>
        <taxon>Pirellulales</taxon>
        <taxon>Pirellulaceae</taxon>
        <taxon>Roseiconus</taxon>
    </lineage>
</organism>
<gene>
    <name evidence="2" type="ORF">FYK55_02585</name>
</gene>
<sequence>MGLLLIAGASAAQEAVSESASGKTRDGAAVPPRRVLVIGIDGTRTDALQAANTPHLDRLIQDGQLWTNTQILGDRPTQNDTVSGPGWTSFLTGVWADKHGVNDNRFEGRNVDAYPHFFARVRHAYPAARMGSFVDWKPIDDYLVRDADVRVCHESHGASEYEQNDGKLATAAAAFLRDDDPHVVMVYFGMADESGHAHGFHPSVRPYVDAIARVDERVGQVLNAMQERPNYAQEQWLVVVSTDHGGQGTGHGSGHEIPAIRQTWLIVSGDRRSPNPPASSVATSTEPSPSYLVDVSVTALEHLGIPLDPAWQLDGKALRFDSPPHPPAADEPVSHSRKALSENE</sequence>
<evidence type="ECO:0000256" key="1">
    <source>
        <dbReference type="SAM" id="MobiDB-lite"/>
    </source>
</evidence>
<dbReference type="AlphaFoldDB" id="A0A5M6DMK3"/>
<dbReference type="Gene3D" id="3.40.720.10">
    <property type="entry name" value="Alkaline Phosphatase, subunit A"/>
    <property type="match status" value="2"/>
</dbReference>
<proteinExistence type="predicted"/>
<evidence type="ECO:0000313" key="2">
    <source>
        <dbReference type="EMBL" id="KAA5547370.1"/>
    </source>
</evidence>
<dbReference type="SUPFAM" id="SSF53649">
    <property type="entry name" value="Alkaline phosphatase-like"/>
    <property type="match status" value="1"/>
</dbReference>
<reference evidence="2 3" key="1">
    <citation type="submission" date="2019-08" db="EMBL/GenBank/DDBJ databases">
        <authorList>
            <person name="Dhanesh K."/>
            <person name="Kumar G."/>
            <person name="Sasikala C."/>
            <person name="Venkata Ramana C."/>
        </authorList>
    </citation>
    <scope>NUCLEOTIDE SEQUENCE [LARGE SCALE GENOMIC DNA]</scope>
    <source>
        <strain evidence="2 3">JC645</strain>
    </source>
</reference>
<evidence type="ECO:0000313" key="3">
    <source>
        <dbReference type="Proteomes" id="UP000324479"/>
    </source>
</evidence>
<keyword evidence="2" id="KW-0808">Transferase</keyword>
<dbReference type="InterPro" id="IPR017850">
    <property type="entry name" value="Alkaline_phosphatase_core_sf"/>
</dbReference>
<feature type="region of interest" description="Disordered" evidence="1">
    <location>
        <begin position="269"/>
        <end position="288"/>
    </location>
</feature>
<keyword evidence="2" id="KW-0378">Hydrolase</keyword>
<accession>A0A5M6DMK3</accession>
<comment type="caution">
    <text evidence="2">The sequence shown here is derived from an EMBL/GenBank/DDBJ whole genome shotgun (WGS) entry which is preliminary data.</text>
</comment>
<dbReference type="InterPro" id="IPR002591">
    <property type="entry name" value="Phosphodiest/P_Trfase"/>
</dbReference>
<dbReference type="PANTHER" id="PTHR10151">
    <property type="entry name" value="ECTONUCLEOTIDE PYROPHOSPHATASE/PHOSPHODIESTERASE"/>
    <property type="match status" value="1"/>
</dbReference>
<name>A0A5M6DMK3_9BACT</name>
<dbReference type="Proteomes" id="UP000324479">
    <property type="component" value="Unassembled WGS sequence"/>
</dbReference>
<keyword evidence="3" id="KW-1185">Reference proteome</keyword>